<dbReference type="InterPro" id="IPR011547">
    <property type="entry name" value="SLC26A/SulP_dom"/>
</dbReference>
<accession>A0A0M2SH86</accession>
<feature type="transmembrane region" description="Helical" evidence="5">
    <location>
        <begin position="326"/>
        <end position="346"/>
    </location>
</feature>
<organism evidence="7 8">
    <name type="scientific">Mesobacillus campisalis</name>
    <dbReference type="NCBI Taxonomy" id="1408103"/>
    <lineage>
        <taxon>Bacteria</taxon>
        <taxon>Bacillati</taxon>
        <taxon>Bacillota</taxon>
        <taxon>Bacilli</taxon>
        <taxon>Bacillales</taxon>
        <taxon>Bacillaceae</taxon>
        <taxon>Mesobacillus</taxon>
    </lineage>
</organism>
<feature type="transmembrane region" description="Helical" evidence="5">
    <location>
        <begin position="202"/>
        <end position="220"/>
    </location>
</feature>
<dbReference type="PROSITE" id="PS50801">
    <property type="entry name" value="STAS"/>
    <property type="match status" value="1"/>
</dbReference>
<dbReference type="Proteomes" id="UP000034166">
    <property type="component" value="Unassembled WGS sequence"/>
</dbReference>
<dbReference type="Pfam" id="PF00916">
    <property type="entry name" value="Sulfate_transp"/>
    <property type="match status" value="1"/>
</dbReference>
<evidence type="ECO:0000256" key="1">
    <source>
        <dbReference type="ARBA" id="ARBA00004141"/>
    </source>
</evidence>
<feature type="transmembrane region" description="Helical" evidence="5">
    <location>
        <begin position="177"/>
        <end position="195"/>
    </location>
</feature>
<dbReference type="AlphaFoldDB" id="A0A0M2SH86"/>
<evidence type="ECO:0000259" key="6">
    <source>
        <dbReference type="PROSITE" id="PS50801"/>
    </source>
</evidence>
<reference evidence="7 8" key="1">
    <citation type="submission" date="2015-04" db="EMBL/GenBank/DDBJ databases">
        <title>Taxonomic description and genome sequence of Bacillus campisalis sp. nov., a novel member of the genus Bacillus isolated from solar saltern.</title>
        <authorList>
            <person name="Mathan Kumar R."/>
            <person name="Kaur G."/>
            <person name="Kumar A."/>
            <person name="Singh N.K."/>
            <person name="Kaur N."/>
            <person name="Kumar N."/>
            <person name="Mayilraj S."/>
        </authorList>
    </citation>
    <scope>NUCLEOTIDE SEQUENCE [LARGE SCALE GENOMIC DNA]</scope>
    <source>
        <strain evidence="7 8">SA2-6</strain>
    </source>
</reference>
<dbReference type="GO" id="GO:0016020">
    <property type="term" value="C:membrane"/>
    <property type="evidence" value="ECO:0007669"/>
    <property type="project" value="UniProtKB-SubCell"/>
</dbReference>
<dbReference type="SUPFAM" id="SSF52091">
    <property type="entry name" value="SpoIIaa-like"/>
    <property type="match status" value="1"/>
</dbReference>
<comment type="caution">
    <text evidence="7">The sequence shown here is derived from an EMBL/GenBank/DDBJ whole genome shotgun (WGS) entry which is preliminary data.</text>
</comment>
<gene>
    <name evidence="7" type="ORF">WQ57_23805</name>
</gene>
<comment type="subcellular location">
    <subcellularLocation>
        <location evidence="1">Membrane</location>
        <topology evidence="1">Multi-pass membrane protein</topology>
    </subcellularLocation>
</comment>
<keyword evidence="4 5" id="KW-0472">Membrane</keyword>
<proteinExistence type="predicted"/>
<dbReference type="EMBL" id="LAYY01000100">
    <property type="protein sequence ID" value="KKK33658.1"/>
    <property type="molecule type" value="Genomic_DNA"/>
</dbReference>
<dbReference type="InterPro" id="IPR001902">
    <property type="entry name" value="SLC26A/SulP_fam"/>
</dbReference>
<keyword evidence="2 5" id="KW-0812">Transmembrane</keyword>
<dbReference type="NCBIfam" id="TIGR00815">
    <property type="entry name" value="sulP"/>
    <property type="match status" value="1"/>
</dbReference>
<feature type="transmembrane region" description="Helical" evidence="5">
    <location>
        <begin position="21"/>
        <end position="43"/>
    </location>
</feature>
<feature type="transmembrane region" description="Helical" evidence="5">
    <location>
        <begin position="383"/>
        <end position="411"/>
    </location>
</feature>
<feature type="domain" description="STAS" evidence="6">
    <location>
        <begin position="437"/>
        <end position="552"/>
    </location>
</feature>
<dbReference type="Pfam" id="PF01740">
    <property type="entry name" value="STAS"/>
    <property type="match status" value="1"/>
</dbReference>
<feature type="transmembrane region" description="Helical" evidence="5">
    <location>
        <begin position="353"/>
        <end position="371"/>
    </location>
</feature>
<evidence type="ECO:0000313" key="7">
    <source>
        <dbReference type="EMBL" id="KKK33658.1"/>
    </source>
</evidence>
<feature type="transmembrane region" description="Helical" evidence="5">
    <location>
        <begin position="73"/>
        <end position="92"/>
    </location>
</feature>
<dbReference type="CDD" id="cd07042">
    <property type="entry name" value="STAS_SulP_like_sulfate_transporter"/>
    <property type="match status" value="1"/>
</dbReference>
<evidence type="ECO:0000256" key="3">
    <source>
        <dbReference type="ARBA" id="ARBA00022989"/>
    </source>
</evidence>
<name>A0A0M2SH86_9BACI</name>
<feature type="transmembrane region" description="Helical" evidence="5">
    <location>
        <begin position="49"/>
        <end position="66"/>
    </location>
</feature>
<dbReference type="PATRIC" id="fig|1408103.3.peg.5133"/>
<evidence type="ECO:0000256" key="4">
    <source>
        <dbReference type="ARBA" id="ARBA00023136"/>
    </source>
</evidence>
<evidence type="ECO:0000256" key="2">
    <source>
        <dbReference type="ARBA" id="ARBA00022692"/>
    </source>
</evidence>
<feature type="transmembrane region" description="Helical" evidence="5">
    <location>
        <begin position="98"/>
        <end position="119"/>
    </location>
</feature>
<dbReference type="PANTHER" id="PTHR11814">
    <property type="entry name" value="SULFATE TRANSPORTER"/>
    <property type="match status" value="1"/>
</dbReference>
<dbReference type="Gene3D" id="3.30.750.24">
    <property type="entry name" value="STAS domain"/>
    <property type="match status" value="1"/>
</dbReference>
<protein>
    <submittedName>
        <fullName evidence="7">Sulfate transporter</fullName>
    </submittedName>
</protein>
<evidence type="ECO:0000256" key="5">
    <source>
        <dbReference type="SAM" id="Phobius"/>
    </source>
</evidence>
<dbReference type="InterPro" id="IPR002645">
    <property type="entry name" value="STAS_dom"/>
</dbReference>
<sequence length="573" mass="63252">MFKRSIPKINDKPYSKNLLTRDLIAGFTLFVMLVPQGMAYAMLAGLPPVMGLYASTLPVLIYALFASSRHLSVGPTAITSLLVFSVIAVFATPGTSEYITLVILLALMVGVFQFLFGLFRLGYIVRFISPAVLGGYTSAAAIVIALSQLKHLLGIEGGNYFQIHLLLSEVGGGLGQIHWPTFLVGAGSIVLLLLLKRVSRRIPAALLLILVSIVAVYAMGLHERGVSIIGEVPSGFPSLVLPALSTEAVRQILLPALTIALLGFMESLAIGKAIADKEKYKLDPNRELKALGLANMLGSFFQAFPINGSFSRSAVNHQSGGVTQMVSVFTSLFMILTLFFFTSFFYYLPNAALAAIIMVAVYKLVNFAQFWHLLKIKAVDGWIWVVTFAVTLFIGIQWGILLGAGLSYLLLLNKLSQPNINEVGYVHEDKTFRNVARFPRAQTRDGLIMLRIDSSINFANIPYFEDKVRQLLAARPGTETIITDFKSVNDMDAPSFAVLEDIIVQLKQEKGIQFYFVGMKGPIRDTASNAGWDQKFPEEIRYFSLEQLLKDKNIRFHAPPKDNIEQAPFMYMI</sequence>
<keyword evidence="8" id="KW-1185">Reference proteome</keyword>
<evidence type="ECO:0000313" key="8">
    <source>
        <dbReference type="Proteomes" id="UP000034166"/>
    </source>
</evidence>
<dbReference type="GO" id="GO:0055085">
    <property type="term" value="P:transmembrane transport"/>
    <property type="evidence" value="ECO:0007669"/>
    <property type="project" value="InterPro"/>
</dbReference>
<dbReference type="InterPro" id="IPR036513">
    <property type="entry name" value="STAS_dom_sf"/>
</dbReference>
<keyword evidence="3 5" id="KW-1133">Transmembrane helix</keyword>
<feature type="transmembrane region" description="Helical" evidence="5">
    <location>
        <begin position="252"/>
        <end position="275"/>
    </location>
</feature>
<feature type="transmembrane region" description="Helical" evidence="5">
    <location>
        <begin position="131"/>
        <end position="149"/>
    </location>
</feature>